<protein>
    <submittedName>
        <fullName evidence="3">Uncharacterized protein</fullName>
    </submittedName>
</protein>
<keyword evidence="4" id="KW-1185">Reference proteome</keyword>
<organism evidence="3 4">
    <name type="scientific">Diploscapter pachys</name>
    <dbReference type="NCBI Taxonomy" id="2018661"/>
    <lineage>
        <taxon>Eukaryota</taxon>
        <taxon>Metazoa</taxon>
        <taxon>Ecdysozoa</taxon>
        <taxon>Nematoda</taxon>
        <taxon>Chromadorea</taxon>
        <taxon>Rhabditida</taxon>
        <taxon>Rhabditina</taxon>
        <taxon>Rhabditomorpha</taxon>
        <taxon>Rhabditoidea</taxon>
        <taxon>Rhabditidae</taxon>
        <taxon>Diploscapter</taxon>
    </lineage>
</organism>
<dbReference type="PROSITE" id="PS51421">
    <property type="entry name" value="RAS"/>
    <property type="match status" value="1"/>
</dbReference>
<dbReference type="SMART" id="SM00175">
    <property type="entry name" value="RAB"/>
    <property type="match status" value="1"/>
</dbReference>
<evidence type="ECO:0000256" key="1">
    <source>
        <dbReference type="ARBA" id="ARBA00022771"/>
    </source>
</evidence>
<dbReference type="Gene3D" id="3.40.50.300">
    <property type="entry name" value="P-loop containing nucleotide triphosphate hydrolases"/>
    <property type="match status" value="1"/>
</dbReference>
<keyword evidence="1" id="KW-0863">Zinc-finger</keyword>
<evidence type="ECO:0000256" key="2">
    <source>
        <dbReference type="SAM" id="MobiDB-lite"/>
    </source>
</evidence>
<dbReference type="GO" id="GO:0005525">
    <property type="term" value="F:GTP binding"/>
    <property type="evidence" value="ECO:0007669"/>
    <property type="project" value="InterPro"/>
</dbReference>
<evidence type="ECO:0000313" key="4">
    <source>
        <dbReference type="Proteomes" id="UP000218231"/>
    </source>
</evidence>
<dbReference type="SUPFAM" id="SSF52540">
    <property type="entry name" value="P-loop containing nucleoside triphosphate hydrolases"/>
    <property type="match status" value="1"/>
</dbReference>
<dbReference type="PANTHER" id="PTHR45819:SF5">
    <property type="entry name" value="CENTAURIN-GAMMA-1A"/>
    <property type="match status" value="1"/>
</dbReference>
<proteinExistence type="predicted"/>
<keyword evidence="1" id="KW-0479">Metal-binding</keyword>
<dbReference type="InterPro" id="IPR001806">
    <property type="entry name" value="Small_GTPase"/>
</dbReference>
<feature type="compositionally biased region" description="Basic and acidic residues" evidence="2">
    <location>
        <begin position="107"/>
        <end position="120"/>
    </location>
</feature>
<reference evidence="3 4" key="1">
    <citation type="journal article" date="2017" name="Curr. Biol.">
        <title>Genome architecture and evolution of a unichromosomal asexual nematode.</title>
        <authorList>
            <person name="Fradin H."/>
            <person name="Zegar C."/>
            <person name="Gutwein M."/>
            <person name="Lucas J."/>
            <person name="Kovtun M."/>
            <person name="Corcoran D."/>
            <person name="Baugh L.R."/>
            <person name="Kiontke K."/>
            <person name="Gunsalus K."/>
            <person name="Fitch D.H."/>
            <person name="Piano F."/>
        </authorList>
    </citation>
    <scope>NUCLEOTIDE SEQUENCE [LARGE SCALE GENOMIC DNA]</scope>
    <source>
        <strain evidence="3">PF1309</strain>
    </source>
</reference>
<dbReference type="GO" id="GO:0003924">
    <property type="term" value="F:GTPase activity"/>
    <property type="evidence" value="ECO:0007669"/>
    <property type="project" value="InterPro"/>
</dbReference>
<name>A0A2A2J6F4_9BILA</name>
<dbReference type="SMART" id="SM00173">
    <property type="entry name" value="RAS"/>
    <property type="match status" value="1"/>
</dbReference>
<dbReference type="PROSITE" id="PS51419">
    <property type="entry name" value="RAB"/>
    <property type="match status" value="1"/>
</dbReference>
<dbReference type="FunFam" id="3.40.50.300:FF:000178">
    <property type="entry name" value="Arf-GAP with GTPase, ANK repeat and PH domain-containing protein 1"/>
    <property type="match status" value="1"/>
</dbReference>
<comment type="caution">
    <text evidence="3">The sequence shown here is derived from an EMBL/GenBank/DDBJ whole genome shotgun (WGS) entry which is preliminary data.</text>
</comment>
<dbReference type="STRING" id="2018661.A0A2A2J6F4"/>
<dbReference type="GO" id="GO:0008270">
    <property type="term" value="F:zinc ion binding"/>
    <property type="evidence" value="ECO:0007669"/>
    <property type="project" value="UniProtKB-KW"/>
</dbReference>
<dbReference type="Pfam" id="PF00071">
    <property type="entry name" value="Ras"/>
    <property type="match status" value="1"/>
</dbReference>
<dbReference type="AlphaFoldDB" id="A0A2A2J6F4"/>
<dbReference type="GO" id="GO:0005096">
    <property type="term" value="F:GTPase activator activity"/>
    <property type="evidence" value="ECO:0007669"/>
    <property type="project" value="TreeGrafter"/>
</dbReference>
<keyword evidence="1" id="KW-0862">Zinc</keyword>
<sequence length="457" mass="52280">MPLHRNYDYVEIVPASAFAQRNAPMNATFSYHHPNGNYTPIGVREPSPYLNRTLLIPTTPSSCAMSYRLNMTIHDPQSFSPESTPAFYTLDERKSKKHHRVSRALRELLGRSSSSRKDKSANPLNSSFRSESPRKRRQVPSAILSRSVVHYPAEMDINRSVSVYNIDNPRQYGRNPVSEFDYGPRKCGVEFVNIDKEEASSSTTSGGSFYETMNPRRRDMNRNYPNYHHSRAPSADPSWFYAATMEKDRRKKMSGPTTPVRVESFALPEPKSIEIRNIRDRKKNRDAFVNSQEWTLSRTISELRLGIIGADNSGKTSLVHRYLTGTYNAEESPEGGRFKKETVIDGQSHLLLIRDEGHSQIDVQFCQWADTVIFVYSVTCKTSFEKVKLLYREMSKYRHLNDLPLLLVGTKDDISEKNPRVISEDEGKQLAGQLKRCAYYETCATYGLNVERVFKDG</sequence>
<dbReference type="InterPro" id="IPR051282">
    <property type="entry name" value="Arf-GAP_GTPase_ANK_PH"/>
</dbReference>
<dbReference type="Proteomes" id="UP000218231">
    <property type="component" value="Unassembled WGS sequence"/>
</dbReference>
<feature type="region of interest" description="Disordered" evidence="2">
    <location>
        <begin position="198"/>
        <end position="217"/>
    </location>
</feature>
<dbReference type="InterPro" id="IPR027417">
    <property type="entry name" value="P-loop_NTPase"/>
</dbReference>
<accession>A0A2A2J6F4</accession>
<gene>
    <name evidence="3" type="ORF">WR25_26127</name>
</gene>
<dbReference type="OrthoDB" id="6136903at2759"/>
<evidence type="ECO:0000313" key="3">
    <source>
        <dbReference type="EMBL" id="PAV57062.1"/>
    </source>
</evidence>
<dbReference type="EMBL" id="LIAE01010657">
    <property type="protein sequence ID" value="PAV57062.1"/>
    <property type="molecule type" value="Genomic_DNA"/>
</dbReference>
<dbReference type="SMART" id="SM00174">
    <property type="entry name" value="RHO"/>
    <property type="match status" value="1"/>
</dbReference>
<dbReference type="PANTHER" id="PTHR45819">
    <property type="entry name" value="CENTAURIN-GAMMA-1A"/>
    <property type="match status" value="1"/>
</dbReference>
<dbReference type="PRINTS" id="PR00449">
    <property type="entry name" value="RASTRNSFRMNG"/>
</dbReference>
<feature type="region of interest" description="Disordered" evidence="2">
    <location>
        <begin position="107"/>
        <end position="140"/>
    </location>
</feature>